<reference evidence="10 11" key="1">
    <citation type="journal article" date="2010" name="Stand. Genomic Sci.">
        <title>Complete genome sequence of Haliangium ochraceum type strain (SMP-2).</title>
        <authorList>
            <consortium name="US DOE Joint Genome Institute (JGI-PGF)"/>
            <person name="Ivanova N."/>
            <person name="Daum C."/>
            <person name="Lang E."/>
            <person name="Abt B."/>
            <person name="Kopitz M."/>
            <person name="Saunders E."/>
            <person name="Lapidus A."/>
            <person name="Lucas S."/>
            <person name="Glavina Del Rio T."/>
            <person name="Nolan M."/>
            <person name="Tice H."/>
            <person name="Copeland A."/>
            <person name="Cheng J.F."/>
            <person name="Chen F."/>
            <person name="Bruce D."/>
            <person name="Goodwin L."/>
            <person name="Pitluck S."/>
            <person name="Mavromatis K."/>
            <person name="Pati A."/>
            <person name="Mikhailova N."/>
            <person name="Chen A."/>
            <person name="Palaniappan K."/>
            <person name="Land M."/>
            <person name="Hauser L."/>
            <person name="Chang Y.J."/>
            <person name="Jeffries C.D."/>
            <person name="Detter J.C."/>
            <person name="Brettin T."/>
            <person name="Rohde M."/>
            <person name="Goker M."/>
            <person name="Bristow J."/>
            <person name="Markowitz V."/>
            <person name="Eisen J.A."/>
            <person name="Hugenholtz P."/>
            <person name="Kyrpides N.C."/>
            <person name="Klenk H.P."/>
        </authorList>
    </citation>
    <scope>NUCLEOTIDE SEQUENCE [LARGE SCALE GENOMIC DNA]</scope>
    <source>
        <strain evidence="11">DSM 14365 / CIP 107738 / JCM 11303 / AJ 13395 / SMP-2</strain>
    </source>
</reference>
<gene>
    <name evidence="8" type="primary">rpsT</name>
    <name evidence="10" type="ordered locus">Hoch_2301</name>
</gene>
<dbReference type="GO" id="GO:0003735">
    <property type="term" value="F:structural constituent of ribosome"/>
    <property type="evidence" value="ECO:0007669"/>
    <property type="project" value="InterPro"/>
</dbReference>
<accession>D0LI15</accession>
<evidence type="ECO:0000256" key="2">
    <source>
        <dbReference type="ARBA" id="ARBA00007634"/>
    </source>
</evidence>
<dbReference type="HOGENOM" id="CLU_160655_1_2_7"/>
<proteinExistence type="inferred from homology"/>
<dbReference type="GO" id="GO:0015935">
    <property type="term" value="C:small ribosomal subunit"/>
    <property type="evidence" value="ECO:0007669"/>
    <property type="project" value="TreeGrafter"/>
</dbReference>
<dbReference type="eggNOG" id="COG0268">
    <property type="taxonomic scope" value="Bacteria"/>
</dbReference>
<evidence type="ECO:0000256" key="5">
    <source>
        <dbReference type="ARBA" id="ARBA00022980"/>
    </source>
</evidence>
<dbReference type="EMBL" id="CP001804">
    <property type="protein sequence ID" value="ACY14844.1"/>
    <property type="molecule type" value="Genomic_DNA"/>
</dbReference>
<keyword evidence="5 8" id="KW-0689">Ribosomal protein</keyword>
<evidence type="ECO:0000256" key="7">
    <source>
        <dbReference type="ARBA" id="ARBA00035136"/>
    </source>
</evidence>
<keyword evidence="11" id="KW-1185">Reference proteome</keyword>
<evidence type="ECO:0000313" key="10">
    <source>
        <dbReference type="EMBL" id="ACY14844.1"/>
    </source>
</evidence>
<keyword evidence="3 8" id="KW-0699">rRNA-binding</keyword>
<dbReference type="STRING" id="502025.Hoch_2301"/>
<sequence>MANSKQAEKRDRQRESRRLRNRLTIGNMRTALKRARAAVDAKAPEADKLVKSAVSAIDRAVGKGVLKRNTGSRYISRLLKHVGGAKSA</sequence>
<dbReference type="Proteomes" id="UP000001880">
    <property type="component" value="Chromosome"/>
</dbReference>
<organism evidence="10 11">
    <name type="scientific">Haliangium ochraceum (strain DSM 14365 / JCM 11303 / SMP-2)</name>
    <dbReference type="NCBI Taxonomy" id="502025"/>
    <lineage>
        <taxon>Bacteria</taxon>
        <taxon>Pseudomonadati</taxon>
        <taxon>Myxococcota</taxon>
        <taxon>Polyangia</taxon>
        <taxon>Haliangiales</taxon>
        <taxon>Kofleriaceae</taxon>
        <taxon>Haliangium</taxon>
    </lineage>
</organism>
<evidence type="ECO:0000256" key="4">
    <source>
        <dbReference type="ARBA" id="ARBA00022884"/>
    </source>
</evidence>
<dbReference type="PANTHER" id="PTHR33398:SF1">
    <property type="entry name" value="SMALL RIBOSOMAL SUBUNIT PROTEIN BS20C"/>
    <property type="match status" value="1"/>
</dbReference>
<evidence type="ECO:0000256" key="9">
    <source>
        <dbReference type="SAM" id="MobiDB-lite"/>
    </source>
</evidence>
<dbReference type="SUPFAM" id="SSF46992">
    <property type="entry name" value="Ribosomal protein S20"/>
    <property type="match status" value="1"/>
</dbReference>
<dbReference type="HAMAP" id="MF_00500">
    <property type="entry name" value="Ribosomal_bS20"/>
    <property type="match status" value="1"/>
</dbReference>
<comment type="function">
    <text evidence="1 8">Binds directly to 16S ribosomal RNA.</text>
</comment>
<comment type="similarity">
    <text evidence="2 8">Belongs to the bacterial ribosomal protein bS20 family.</text>
</comment>
<dbReference type="InterPro" id="IPR036510">
    <property type="entry name" value="Ribosomal_bS20_sf"/>
</dbReference>
<dbReference type="RefSeq" id="WP_012827452.1">
    <property type="nucleotide sequence ID" value="NC_013440.1"/>
</dbReference>
<dbReference type="KEGG" id="hoh:Hoch_2301"/>
<evidence type="ECO:0000256" key="1">
    <source>
        <dbReference type="ARBA" id="ARBA00003134"/>
    </source>
</evidence>
<evidence type="ECO:0000256" key="3">
    <source>
        <dbReference type="ARBA" id="ARBA00022730"/>
    </source>
</evidence>
<dbReference type="AlphaFoldDB" id="D0LI15"/>
<name>D0LI15_HALO1</name>
<protein>
    <recommendedName>
        <fullName evidence="7 8">Small ribosomal subunit protein bS20</fullName>
    </recommendedName>
</protein>
<dbReference type="Gene3D" id="1.20.58.110">
    <property type="entry name" value="Ribosomal protein S20"/>
    <property type="match status" value="1"/>
</dbReference>
<dbReference type="GO" id="GO:0006412">
    <property type="term" value="P:translation"/>
    <property type="evidence" value="ECO:0007669"/>
    <property type="project" value="UniProtKB-UniRule"/>
</dbReference>
<dbReference type="NCBIfam" id="TIGR00029">
    <property type="entry name" value="S20"/>
    <property type="match status" value="1"/>
</dbReference>
<keyword evidence="4 8" id="KW-0694">RNA-binding</keyword>
<evidence type="ECO:0000313" key="11">
    <source>
        <dbReference type="Proteomes" id="UP000001880"/>
    </source>
</evidence>
<dbReference type="GO" id="GO:0070181">
    <property type="term" value="F:small ribosomal subunit rRNA binding"/>
    <property type="evidence" value="ECO:0007669"/>
    <property type="project" value="TreeGrafter"/>
</dbReference>
<feature type="region of interest" description="Disordered" evidence="9">
    <location>
        <begin position="1"/>
        <end position="20"/>
    </location>
</feature>
<evidence type="ECO:0000256" key="6">
    <source>
        <dbReference type="ARBA" id="ARBA00023274"/>
    </source>
</evidence>
<evidence type="ECO:0000256" key="8">
    <source>
        <dbReference type="HAMAP-Rule" id="MF_00500"/>
    </source>
</evidence>
<dbReference type="Pfam" id="PF01649">
    <property type="entry name" value="Ribosomal_S20p"/>
    <property type="match status" value="1"/>
</dbReference>
<feature type="compositionally biased region" description="Basic and acidic residues" evidence="9">
    <location>
        <begin position="1"/>
        <end position="18"/>
    </location>
</feature>
<dbReference type="InterPro" id="IPR002583">
    <property type="entry name" value="Ribosomal_bS20"/>
</dbReference>
<dbReference type="PANTHER" id="PTHR33398">
    <property type="entry name" value="30S RIBOSOMAL PROTEIN S20"/>
    <property type="match status" value="1"/>
</dbReference>
<keyword evidence="6 8" id="KW-0687">Ribonucleoprotein</keyword>